<dbReference type="AlphaFoldDB" id="A0A8X7BPD5"/>
<sequence>MITELICPQMETIITIIIPSSPSRFVITDAFIYDNQQSVRELINLGDSYAVWSRKHSIARAINDEYADTSAELGNIHTVLLAFKERMNLTLFRLRKSIEALDALIKKWKSNANI</sequence>
<dbReference type="OrthoDB" id="6472484at2759"/>
<name>A0A8X7BPD5_9ARAC</name>
<comment type="caution">
    <text evidence="1">The sequence shown here is derived from an EMBL/GenBank/DDBJ whole genome shotgun (WGS) entry which is preliminary data.</text>
</comment>
<evidence type="ECO:0000313" key="2">
    <source>
        <dbReference type="Proteomes" id="UP000886998"/>
    </source>
</evidence>
<dbReference type="EMBL" id="BMAV01000310">
    <property type="protein sequence ID" value="GFY37459.1"/>
    <property type="molecule type" value="Genomic_DNA"/>
</dbReference>
<accession>A0A8X7BPD5</accession>
<organism evidence="1 2">
    <name type="scientific">Trichonephila inaurata madagascariensis</name>
    <dbReference type="NCBI Taxonomy" id="2747483"/>
    <lineage>
        <taxon>Eukaryota</taxon>
        <taxon>Metazoa</taxon>
        <taxon>Ecdysozoa</taxon>
        <taxon>Arthropoda</taxon>
        <taxon>Chelicerata</taxon>
        <taxon>Arachnida</taxon>
        <taxon>Araneae</taxon>
        <taxon>Araneomorphae</taxon>
        <taxon>Entelegynae</taxon>
        <taxon>Araneoidea</taxon>
        <taxon>Nephilidae</taxon>
        <taxon>Trichonephila</taxon>
        <taxon>Trichonephila inaurata</taxon>
    </lineage>
</organism>
<keyword evidence="2" id="KW-1185">Reference proteome</keyword>
<proteinExistence type="predicted"/>
<reference evidence="1" key="1">
    <citation type="submission" date="2020-08" db="EMBL/GenBank/DDBJ databases">
        <title>Multicomponent nature underlies the extraordinary mechanical properties of spider dragline silk.</title>
        <authorList>
            <person name="Kono N."/>
            <person name="Nakamura H."/>
            <person name="Mori M."/>
            <person name="Yoshida Y."/>
            <person name="Ohtoshi R."/>
            <person name="Malay A.D."/>
            <person name="Moran D.A.P."/>
            <person name="Tomita M."/>
            <person name="Numata K."/>
            <person name="Arakawa K."/>
        </authorList>
    </citation>
    <scope>NUCLEOTIDE SEQUENCE</scope>
</reference>
<protein>
    <submittedName>
        <fullName evidence="1">Uncharacterized protein</fullName>
    </submittedName>
</protein>
<dbReference type="Proteomes" id="UP000886998">
    <property type="component" value="Unassembled WGS sequence"/>
</dbReference>
<evidence type="ECO:0000313" key="1">
    <source>
        <dbReference type="EMBL" id="GFY37459.1"/>
    </source>
</evidence>
<gene>
    <name evidence="1" type="ORF">TNIN_75851</name>
</gene>